<evidence type="ECO:0000256" key="12">
    <source>
        <dbReference type="ARBA" id="ARBA00023170"/>
    </source>
</evidence>
<dbReference type="InterPro" id="IPR039426">
    <property type="entry name" value="TonB-dep_rcpt-like"/>
</dbReference>
<evidence type="ECO:0000313" key="19">
    <source>
        <dbReference type="Proteomes" id="UP001317963"/>
    </source>
</evidence>
<keyword evidence="12 18" id="KW-0675">Receptor</keyword>
<keyword evidence="6 14" id="KW-0812">Transmembrane</keyword>
<dbReference type="Gene3D" id="2.40.170.20">
    <property type="entry name" value="TonB-dependent receptor, beta-barrel domain"/>
    <property type="match status" value="1"/>
</dbReference>
<dbReference type="InterPro" id="IPR012910">
    <property type="entry name" value="Plug_dom"/>
</dbReference>
<dbReference type="CDD" id="cd01347">
    <property type="entry name" value="ligand_gated_channel"/>
    <property type="match status" value="1"/>
</dbReference>
<evidence type="ECO:0000259" key="17">
    <source>
        <dbReference type="Pfam" id="PF07715"/>
    </source>
</evidence>
<sequence>MSASTTTFSQVTPESEPNSMEEVIVAGQFLYTDTVNALKTPTPILDVPQSLSLMSAADIRERGFNSIGEVIAYMPGVTSSQGEGHRDAVVFRGVRSTADFYIDGMRDDVQYYRPLYNLEQVEVLRGPNALLFGRGGTGGVLNRVTKKAVVDDAFTQAQMSIDSFGEVGGQIDHNVSLTDTMAFRVNAMVEELNNHRDFYEGDRRGFNPTLRIESGDSKVDLSYEYVDHQRFIDRGIPTGANGRPVEALEDVVFGDPKVNTTELEAHLWRAALQHTFSDTLKLNASAFYGDYDKLYQNFYASGYDQEGAPDEVTLDGYVDTTQRKNTILSANIVKEARLGNVGHTILSGVESISTSSDQDRYNTFWDTTQDDNETFSISRNLGIRGGVGVNALGVMATNDFGVDVNDHTEVEIDVTSFYIQDEMELSDAFRLVAGLRYDSFDINVLNRVAEDSRSRKDSEVSPRFGVVYKPQENISIYASYSESFLPRSGEQFANINGNNDKLAPNTFSNREVGFKYDFASGLSLTAAAFEIEQRSPQVADNDPATLDVIESEIEGFEIQVQGKVTEIWSVSAAYSALDGEQVKRSGKTGLTPRELPDSMFSLWNQFSLSSDLKVGVGLTHQSESFINNSNSAVLPSYTRVDASVSYRLSDATTLQLNVENLTDELYFPNAHSTHQATVGAPLNVRLAVNMQF</sequence>
<comment type="similarity">
    <text evidence="2 14 15">Belongs to the TonB-dependent receptor family.</text>
</comment>
<evidence type="ECO:0000256" key="3">
    <source>
        <dbReference type="ARBA" id="ARBA00022448"/>
    </source>
</evidence>
<keyword evidence="8" id="KW-0408">Iron</keyword>
<keyword evidence="5" id="KW-0410">Iron transport</keyword>
<keyword evidence="10 15" id="KW-0798">TonB box</keyword>
<name>A0ABY6QAC5_9GAMM</name>
<feature type="domain" description="TonB-dependent receptor plug" evidence="17">
    <location>
        <begin position="44"/>
        <end position="140"/>
    </location>
</feature>
<dbReference type="PROSITE" id="PS52016">
    <property type="entry name" value="TONB_DEPENDENT_REC_3"/>
    <property type="match status" value="1"/>
</dbReference>
<dbReference type="InterPro" id="IPR037066">
    <property type="entry name" value="Plug_dom_sf"/>
</dbReference>
<dbReference type="Pfam" id="PF00593">
    <property type="entry name" value="TonB_dep_Rec_b-barrel"/>
    <property type="match status" value="1"/>
</dbReference>
<evidence type="ECO:0000256" key="10">
    <source>
        <dbReference type="ARBA" id="ARBA00023077"/>
    </source>
</evidence>
<reference evidence="18 19" key="1">
    <citation type="submission" date="2019-02" db="EMBL/GenBank/DDBJ databases">
        <title>Halieaceae_genomes.</title>
        <authorList>
            <person name="Li S.-H."/>
        </authorList>
    </citation>
    <scope>NUCLEOTIDE SEQUENCE [LARGE SCALE GENOMIC DNA]</scope>
    <source>
        <strain evidence="18 19">JH123</strain>
    </source>
</reference>
<dbReference type="Gene3D" id="2.170.130.10">
    <property type="entry name" value="TonB-dependent receptor, plug domain"/>
    <property type="match status" value="1"/>
</dbReference>
<accession>A0ABY6QAC5</accession>
<protein>
    <submittedName>
        <fullName evidence="18">TonB-dependent siderophore receptor</fullName>
    </submittedName>
</protein>
<dbReference type="InterPro" id="IPR010105">
    <property type="entry name" value="TonB_sidphr_rcpt"/>
</dbReference>
<evidence type="ECO:0000256" key="13">
    <source>
        <dbReference type="ARBA" id="ARBA00023237"/>
    </source>
</evidence>
<evidence type="ECO:0000256" key="14">
    <source>
        <dbReference type="PROSITE-ProRule" id="PRU01360"/>
    </source>
</evidence>
<keyword evidence="13 14" id="KW-0998">Cell outer membrane</keyword>
<evidence type="ECO:0000256" key="8">
    <source>
        <dbReference type="ARBA" id="ARBA00023004"/>
    </source>
</evidence>
<dbReference type="Proteomes" id="UP001317963">
    <property type="component" value="Chromosome"/>
</dbReference>
<dbReference type="EMBL" id="CP036501">
    <property type="protein sequence ID" value="UZP75530.1"/>
    <property type="molecule type" value="Genomic_DNA"/>
</dbReference>
<dbReference type="InterPro" id="IPR036942">
    <property type="entry name" value="Beta-barrel_TonB_sf"/>
</dbReference>
<dbReference type="Pfam" id="PF07715">
    <property type="entry name" value="Plug"/>
    <property type="match status" value="1"/>
</dbReference>
<gene>
    <name evidence="18" type="ORF">E0F26_01720</name>
</gene>
<keyword evidence="7" id="KW-0732">Signal</keyword>
<proteinExistence type="inferred from homology"/>
<evidence type="ECO:0000256" key="1">
    <source>
        <dbReference type="ARBA" id="ARBA00004571"/>
    </source>
</evidence>
<evidence type="ECO:0000256" key="9">
    <source>
        <dbReference type="ARBA" id="ARBA00023065"/>
    </source>
</evidence>
<evidence type="ECO:0000256" key="6">
    <source>
        <dbReference type="ARBA" id="ARBA00022692"/>
    </source>
</evidence>
<evidence type="ECO:0000256" key="7">
    <source>
        <dbReference type="ARBA" id="ARBA00022729"/>
    </source>
</evidence>
<comment type="subcellular location">
    <subcellularLocation>
        <location evidence="1 14">Cell outer membrane</location>
        <topology evidence="1 14">Multi-pass membrane protein</topology>
    </subcellularLocation>
</comment>
<dbReference type="PANTHER" id="PTHR32552:SF68">
    <property type="entry name" value="FERRICHROME OUTER MEMBRANE TRANSPORTER_PHAGE RECEPTOR"/>
    <property type="match status" value="1"/>
</dbReference>
<dbReference type="PANTHER" id="PTHR32552">
    <property type="entry name" value="FERRICHROME IRON RECEPTOR-RELATED"/>
    <property type="match status" value="1"/>
</dbReference>
<keyword evidence="19" id="KW-1185">Reference proteome</keyword>
<keyword evidence="3 14" id="KW-0813">Transport</keyword>
<feature type="domain" description="TonB-dependent receptor-like beta-barrel" evidence="16">
    <location>
        <begin position="209"/>
        <end position="661"/>
    </location>
</feature>
<keyword evidence="11 14" id="KW-0472">Membrane</keyword>
<dbReference type="InterPro" id="IPR000531">
    <property type="entry name" value="Beta-barrel_TonB"/>
</dbReference>
<evidence type="ECO:0000256" key="2">
    <source>
        <dbReference type="ARBA" id="ARBA00009810"/>
    </source>
</evidence>
<evidence type="ECO:0000256" key="5">
    <source>
        <dbReference type="ARBA" id="ARBA00022496"/>
    </source>
</evidence>
<evidence type="ECO:0000313" key="18">
    <source>
        <dbReference type="EMBL" id="UZP75530.1"/>
    </source>
</evidence>
<keyword evidence="4 14" id="KW-1134">Transmembrane beta strand</keyword>
<organism evidence="18 19">
    <name type="scientific">Candidatus Paraluminiphilus aquimaris</name>
    <dbReference type="NCBI Taxonomy" id="2518994"/>
    <lineage>
        <taxon>Bacteria</taxon>
        <taxon>Pseudomonadati</taxon>
        <taxon>Pseudomonadota</taxon>
        <taxon>Gammaproteobacteria</taxon>
        <taxon>Cellvibrionales</taxon>
        <taxon>Halieaceae</taxon>
        <taxon>Candidatus Paraluminiphilus</taxon>
    </lineage>
</organism>
<keyword evidence="9" id="KW-0406">Ion transport</keyword>
<evidence type="ECO:0000256" key="15">
    <source>
        <dbReference type="RuleBase" id="RU003357"/>
    </source>
</evidence>
<evidence type="ECO:0000256" key="4">
    <source>
        <dbReference type="ARBA" id="ARBA00022452"/>
    </source>
</evidence>
<evidence type="ECO:0000259" key="16">
    <source>
        <dbReference type="Pfam" id="PF00593"/>
    </source>
</evidence>
<evidence type="ECO:0000256" key="11">
    <source>
        <dbReference type="ARBA" id="ARBA00023136"/>
    </source>
</evidence>
<dbReference type="NCBIfam" id="TIGR01783">
    <property type="entry name" value="TonB-siderophor"/>
    <property type="match status" value="1"/>
</dbReference>
<dbReference type="SUPFAM" id="SSF56935">
    <property type="entry name" value="Porins"/>
    <property type="match status" value="1"/>
</dbReference>